<dbReference type="AlphaFoldDB" id="A0A7N6ARN0"/>
<evidence type="ECO:0000313" key="3">
    <source>
        <dbReference type="Proteomes" id="UP000265040"/>
    </source>
</evidence>
<dbReference type="InParanoid" id="A0A7N6ARN0"/>
<dbReference type="SUPFAM" id="SSF48726">
    <property type="entry name" value="Immunoglobulin"/>
    <property type="match status" value="1"/>
</dbReference>
<feature type="region of interest" description="Disordered" evidence="1">
    <location>
        <begin position="135"/>
        <end position="157"/>
    </location>
</feature>
<dbReference type="Proteomes" id="UP000265040">
    <property type="component" value="Chromosome 18"/>
</dbReference>
<proteinExistence type="predicted"/>
<dbReference type="OrthoDB" id="10012075at2759"/>
<dbReference type="GeneTree" id="ENSGT01030000234775"/>
<evidence type="ECO:0000256" key="1">
    <source>
        <dbReference type="SAM" id="MobiDB-lite"/>
    </source>
</evidence>
<reference evidence="2" key="2">
    <citation type="submission" date="2025-08" db="UniProtKB">
        <authorList>
            <consortium name="Ensembl"/>
        </authorList>
    </citation>
    <scope>IDENTIFICATION</scope>
</reference>
<reference evidence="2" key="3">
    <citation type="submission" date="2025-09" db="UniProtKB">
        <authorList>
            <consortium name="Ensembl"/>
        </authorList>
    </citation>
    <scope>IDENTIFICATION</scope>
</reference>
<dbReference type="Gene3D" id="2.60.40.10">
    <property type="entry name" value="Immunoglobulins"/>
    <property type="match status" value="1"/>
</dbReference>
<dbReference type="Ensembl" id="ENSATET00000071839.1">
    <property type="protein sequence ID" value="ENSATEP00000052375.1"/>
    <property type="gene ID" value="ENSATEG00000029713.1"/>
</dbReference>
<sequence>MFVTLHLCLLSQGEDDLQDPAAHQPDLMSLWLWTFTIRPDRSSKSIFISCGLMTRHKTLFHLHDGVEVSESQDQQFLGRVQFNKDVLREGRIRLQLSRLRTNDSGLYLCELRTNDGFSSDRCRLNVAWRKDRPLRCSGTNSSSSTGQTLCSFESSLE</sequence>
<reference evidence="2" key="1">
    <citation type="submission" date="2021-04" db="EMBL/GenBank/DDBJ databases">
        <authorList>
            <consortium name="Wellcome Sanger Institute Data Sharing"/>
        </authorList>
    </citation>
    <scope>NUCLEOTIDE SEQUENCE [LARGE SCALE GENOMIC DNA]</scope>
</reference>
<name>A0A7N6ARN0_ANATE</name>
<protein>
    <recommendedName>
        <fullName evidence="4">Immunoglobulin V-set domain-containing protein</fullName>
    </recommendedName>
</protein>
<dbReference type="InterPro" id="IPR036179">
    <property type="entry name" value="Ig-like_dom_sf"/>
</dbReference>
<keyword evidence="3" id="KW-1185">Reference proteome</keyword>
<organism evidence="2 3">
    <name type="scientific">Anabas testudineus</name>
    <name type="common">Climbing perch</name>
    <name type="synonym">Anthias testudineus</name>
    <dbReference type="NCBI Taxonomy" id="64144"/>
    <lineage>
        <taxon>Eukaryota</taxon>
        <taxon>Metazoa</taxon>
        <taxon>Chordata</taxon>
        <taxon>Craniata</taxon>
        <taxon>Vertebrata</taxon>
        <taxon>Euteleostomi</taxon>
        <taxon>Actinopterygii</taxon>
        <taxon>Neopterygii</taxon>
        <taxon>Teleostei</taxon>
        <taxon>Neoteleostei</taxon>
        <taxon>Acanthomorphata</taxon>
        <taxon>Anabantaria</taxon>
        <taxon>Anabantiformes</taxon>
        <taxon>Anabantoidei</taxon>
        <taxon>Anabantidae</taxon>
        <taxon>Anabas</taxon>
    </lineage>
</organism>
<dbReference type="InterPro" id="IPR013783">
    <property type="entry name" value="Ig-like_fold"/>
</dbReference>
<evidence type="ECO:0000313" key="2">
    <source>
        <dbReference type="Ensembl" id="ENSATEP00000052375.1"/>
    </source>
</evidence>
<feature type="compositionally biased region" description="Polar residues" evidence="1">
    <location>
        <begin position="147"/>
        <end position="157"/>
    </location>
</feature>
<accession>A0A7N6ARN0</accession>
<feature type="compositionally biased region" description="Low complexity" evidence="1">
    <location>
        <begin position="137"/>
        <end position="146"/>
    </location>
</feature>
<evidence type="ECO:0008006" key="4">
    <source>
        <dbReference type="Google" id="ProtNLM"/>
    </source>
</evidence>